<dbReference type="HAMAP" id="MF_00014">
    <property type="entry name" value="Ribosome_mat_RimM"/>
    <property type="match status" value="1"/>
</dbReference>
<keyword evidence="1 5" id="KW-0963">Cytoplasm</keyword>
<name>A6GIE2_9BACT</name>
<organism evidence="7 8">
    <name type="scientific">Plesiocystis pacifica SIR-1</name>
    <dbReference type="NCBI Taxonomy" id="391625"/>
    <lineage>
        <taxon>Bacteria</taxon>
        <taxon>Pseudomonadati</taxon>
        <taxon>Myxococcota</taxon>
        <taxon>Polyangia</taxon>
        <taxon>Nannocystales</taxon>
        <taxon>Nannocystaceae</taxon>
        <taxon>Plesiocystis</taxon>
    </lineage>
</organism>
<dbReference type="Gene3D" id="2.30.30.240">
    <property type="entry name" value="PRC-barrel domain"/>
    <property type="match status" value="1"/>
</dbReference>
<dbReference type="Proteomes" id="UP000005801">
    <property type="component" value="Unassembled WGS sequence"/>
</dbReference>
<keyword evidence="2 5" id="KW-0690">Ribosome biogenesis</keyword>
<comment type="subunit">
    <text evidence="5">Binds ribosomal protein uS19.</text>
</comment>
<sequence length="186" mass="20333">MEPDSRLVLLGYVAGAHGVRGALRVKLHNAESSTLAPGVALSFRPRGAEDDDAIARHEVTRVAPKPGSEMVRLWLAGVNAREAADALRGFEVLIERDALPELDADEFYLDDLVDLPVLRRRDPEAQGFDALGTIVGISSNGEQDLLVIRLRGREWLLPAIGVFITAIEADRVIVDVHDDMLPEDKP</sequence>
<dbReference type="GO" id="GO:0005737">
    <property type="term" value="C:cytoplasm"/>
    <property type="evidence" value="ECO:0007669"/>
    <property type="project" value="UniProtKB-SubCell"/>
</dbReference>
<evidence type="ECO:0000259" key="6">
    <source>
        <dbReference type="Pfam" id="PF01782"/>
    </source>
</evidence>
<dbReference type="GO" id="GO:0005840">
    <property type="term" value="C:ribosome"/>
    <property type="evidence" value="ECO:0007669"/>
    <property type="project" value="InterPro"/>
</dbReference>
<dbReference type="Gene3D" id="2.40.30.60">
    <property type="entry name" value="RimM"/>
    <property type="match status" value="1"/>
</dbReference>
<dbReference type="STRING" id="391625.PPSIR1_33928"/>
<dbReference type="EMBL" id="ABCS01000135">
    <property type="protein sequence ID" value="EDM74353.1"/>
    <property type="molecule type" value="Genomic_DNA"/>
</dbReference>
<dbReference type="SUPFAM" id="SSF50346">
    <property type="entry name" value="PRC-barrel domain"/>
    <property type="match status" value="1"/>
</dbReference>
<dbReference type="PANTHER" id="PTHR33692:SF1">
    <property type="entry name" value="RIBOSOME MATURATION FACTOR RIMM"/>
    <property type="match status" value="1"/>
</dbReference>
<dbReference type="eggNOG" id="COG0806">
    <property type="taxonomic scope" value="Bacteria"/>
</dbReference>
<dbReference type="InterPro" id="IPR002676">
    <property type="entry name" value="RimM_N"/>
</dbReference>
<comment type="function">
    <text evidence="5">An accessory protein needed during the final step in the assembly of 30S ribosomal subunit, possibly for assembly of the head region. Essential for efficient processing of 16S rRNA. May be needed both before and after RbfA during the maturation of 16S rRNA. It has affinity for free ribosomal 30S subunits but not for 70S ribosomes.</text>
</comment>
<proteinExistence type="inferred from homology"/>
<comment type="subcellular location">
    <subcellularLocation>
        <location evidence="5">Cytoplasm</location>
    </subcellularLocation>
</comment>
<gene>
    <name evidence="5" type="primary">rimM</name>
    <name evidence="7" type="ORF">PPSIR1_33928</name>
</gene>
<protein>
    <recommendedName>
        <fullName evidence="5">Ribosome maturation factor RimM</fullName>
    </recommendedName>
</protein>
<reference evidence="7 8" key="1">
    <citation type="submission" date="2007-06" db="EMBL/GenBank/DDBJ databases">
        <authorList>
            <person name="Shimkets L."/>
            <person name="Ferriera S."/>
            <person name="Johnson J."/>
            <person name="Kravitz S."/>
            <person name="Beeson K."/>
            <person name="Sutton G."/>
            <person name="Rogers Y.-H."/>
            <person name="Friedman R."/>
            <person name="Frazier M."/>
            <person name="Venter J.C."/>
        </authorList>
    </citation>
    <scope>NUCLEOTIDE SEQUENCE [LARGE SCALE GENOMIC DNA]</scope>
    <source>
        <strain evidence="7 8">SIR-1</strain>
    </source>
</reference>
<dbReference type="Pfam" id="PF01782">
    <property type="entry name" value="RimM"/>
    <property type="match status" value="1"/>
</dbReference>
<dbReference type="SUPFAM" id="SSF50447">
    <property type="entry name" value="Translation proteins"/>
    <property type="match status" value="1"/>
</dbReference>
<comment type="similarity">
    <text evidence="5">Belongs to the RimM family.</text>
</comment>
<dbReference type="InterPro" id="IPR011033">
    <property type="entry name" value="PRC_barrel-like_sf"/>
</dbReference>
<keyword evidence="8" id="KW-1185">Reference proteome</keyword>
<comment type="domain">
    <text evidence="5">The PRC barrel domain binds ribosomal protein uS19.</text>
</comment>
<evidence type="ECO:0000256" key="5">
    <source>
        <dbReference type="HAMAP-Rule" id="MF_00014"/>
    </source>
</evidence>
<evidence type="ECO:0000313" key="8">
    <source>
        <dbReference type="Proteomes" id="UP000005801"/>
    </source>
</evidence>
<dbReference type="GO" id="GO:0042274">
    <property type="term" value="P:ribosomal small subunit biogenesis"/>
    <property type="evidence" value="ECO:0007669"/>
    <property type="project" value="UniProtKB-UniRule"/>
</dbReference>
<evidence type="ECO:0000313" key="7">
    <source>
        <dbReference type="EMBL" id="EDM74353.1"/>
    </source>
</evidence>
<dbReference type="NCBIfam" id="TIGR02273">
    <property type="entry name" value="16S_RimM"/>
    <property type="match status" value="1"/>
</dbReference>
<dbReference type="InterPro" id="IPR036976">
    <property type="entry name" value="RimM_N_sf"/>
</dbReference>
<keyword evidence="3 5" id="KW-0698">rRNA processing</keyword>
<dbReference type="PANTHER" id="PTHR33692">
    <property type="entry name" value="RIBOSOME MATURATION FACTOR RIMM"/>
    <property type="match status" value="1"/>
</dbReference>
<dbReference type="InterPro" id="IPR009000">
    <property type="entry name" value="Transl_B-barrel_sf"/>
</dbReference>
<dbReference type="GO" id="GO:0006364">
    <property type="term" value="P:rRNA processing"/>
    <property type="evidence" value="ECO:0007669"/>
    <property type="project" value="UniProtKB-UniRule"/>
</dbReference>
<dbReference type="AlphaFoldDB" id="A6GIE2"/>
<dbReference type="InterPro" id="IPR011961">
    <property type="entry name" value="RimM"/>
</dbReference>
<dbReference type="GO" id="GO:0043022">
    <property type="term" value="F:ribosome binding"/>
    <property type="evidence" value="ECO:0007669"/>
    <property type="project" value="InterPro"/>
</dbReference>
<comment type="caution">
    <text evidence="7">The sequence shown here is derived from an EMBL/GenBank/DDBJ whole genome shotgun (WGS) entry which is preliminary data.</text>
</comment>
<evidence type="ECO:0000256" key="4">
    <source>
        <dbReference type="ARBA" id="ARBA00023186"/>
    </source>
</evidence>
<evidence type="ECO:0000256" key="1">
    <source>
        <dbReference type="ARBA" id="ARBA00022490"/>
    </source>
</evidence>
<feature type="domain" description="RimM N-terminal" evidence="6">
    <location>
        <begin position="10"/>
        <end position="97"/>
    </location>
</feature>
<accession>A6GIE2</accession>
<keyword evidence="4 5" id="KW-0143">Chaperone</keyword>
<evidence type="ECO:0000256" key="3">
    <source>
        <dbReference type="ARBA" id="ARBA00022552"/>
    </source>
</evidence>
<evidence type="ECO:0000256" key="2">
    <source>
        <dbReference type="ARBA" id="ARBA00022517"/>
    </source>
</evidence>
<dbReference type="OrthoDB" id="9783509at2"/>
<dbReference type="RefSeq" id="WP_006976478.1">
    <property type="nucleotide sequence ID" value="NZ_ABCS01000135.1"/>
</dbReference>